<dbReference type="PROSITE" id="PS50238">
    <property type="entry name" value="RHOGAP"/>
    <property type="match status" value="1"/>
</dbReference>
<dbReference type="Pfam" id="PF00620">
    <property type="entry name" value="RhoGAP"/>
    <property type="match status" value="1"/>
</dbReference>
<dbReference type="InterPro" id="IPR008936">
    <property type="entry name" value="Rho_GTPase_activation_prot"/>
</dbReference>
<feature type="compositionally biased region" description="Low complexity" evidence="3">
    <location>
        <begin position="18"/>
        <end position="29"/>
    </location>
</feature>
<feature type="domain" description="Rho-GAP" evidence="4">
    <location>
        <begin position="270"/>
        <end position="469"/>
    </location>
</feature>
<dbReference type="GO" id="GO:0030833">
    <property type="term" value="P:regulation of actin filament polymerization"/>
    <property type="evidence" value="ECO:0007669"/>
    <property type="project" value="TreeGrafter"/>
</dbReference>
<evidence type="ECO:0000259" key="4">
    <source>
        <dbReference type="PROSITE" id="PS50238"/>
    </source>
</evidence>
<evidence type="ECO:0000256" key="2">
    <source>
        <dbReference type="ARBA" id="ARBA00055252"/>
    </source>
</evidence>
<dbReference type="GO" id="GO:0005096">
    <property type="term" value="F:GTPase activator activity"/>
    <property type="evidence" value="ECO:0007669"/>
    <property type="project" value="UniProtKB-KW"/>
</dbReference>
<evidence type="ECO:0000256" key="1">
    <source>
        <dbReference type="ARBA" id="ARBA00022468"/>
    </source>
</evidence>
<dbReference type="Proteomes" id="UP000233120">
    <property type="component" value="Unassembled WGS sequence"/>
</dbReference>
<keyword evidence="1" id="KW-0343">GTPase activation</keyword>
<dbReference type="AlphaFoldDB" id="A0A2K6BCQ2"/>
<feature type="region of interest" description="Disordered" evidence="3">
    <location>
        <begin position="1"/>
        <end position="64"/>
    </location>
</feature>
<dbReference type="SUPFAM" id="SSF48350">
    <property type="entry name" value="GTPase activation domain, GAP"/>
    <property type="match status" value="1"/>
</dbReference>
<dbReference type="Bgee" id="ENSMNEG00000029057">
    <property type="expression patterns" value="Expressed in heart"/>
</dbReference>
<dbReference type="STRING" id="9545.ENSMNEP00000009184"/>
<dbReference type="GeneTree" id="ENSGT00940000162174"/>
<proteinExistence type="predicted"/>
<dbReference type="PANTHER" id="PTHR14963:SF4">
    <property type="entry name" value="RHO GTPASE-ACTIVATING PROTEIN 40"/>
    <property type="match status" value="1"/>
</dbReference>
<dbReference type="Ensembl" id="ENSMNET00000033355.1">
    <property type="protein sequence ID" value="ENSMNEP00000009184.1"/>
    <property type="gene ID" value="ENSMNEG00000029057.1"/>
</dbReference>
<keyword evidence="6" id="KW-1185">Reference proteome</keyword>
<name>A0A2K6BCQ2_MACNE</name>
<gene>
    <name evidence="5" type="primary">ARHGAP40</name>
</gene>
<feature type="compositionally biased region" description="Polar residues" evidence="3">
    <location>
        <begin position="134"/>
        <end position="154"/>
    </location>
</feature>
<reference evidence="5" key="1">
    <citation type="submission" date="2025-08" db="UniProtKB">
        <authorList>
            <consortium name="Ensembl"/>
        </authorList>
    </citation>
    <scope>IDENTIFICATION</scope>
</reference>
<dbReference type="PANTHER" id="PTHR14963">
    <property type="entry name" value="RHO GTPASE ACTIVATING PROTEIN 18,19-RELATED"/>
    <property type="match status" value="1"/>
</dbReference>
<accession>A0A2K6BCQ2</accession>
<evidence type="ECO:0000256" key="3">
    <source>
        <dbReference type="SAM" id="MobiDB-lite"/>
    </source>
</evidence>
<dbReference type="Pfam" id="PF25442">
    <property type="entry name" value="Ubiquitin_RHG40_C"/>
    <property type="match status" value="1"/>
</dbReference>
<feature type="compositionally biased region" description="Basic and acidic residues" evidence="3">
    <location>
        <begin position="36"/>
        <end position="50"/>
    </location>
</feature>
<reference evidence="5" key="2">
    <citation type="submission" date="2025-09" db="UniProtKB">
        <authorList>
            <consortium name="Ensembl"/>
        </authorList>
    </citation>
    <scope>IDENTIFICATION</scope>
</reference>
<evidence type="ECO:0000313" key="5">
    <source>
        <dbReference type="Ensembl" id="ENSMNEP00000009184.1"/>
    </source>
</evidence>
<dbReference type="Gene3D" id="1.10.555.10">
    <property type="entry name" value="Rho GTPase activation protein"/>
    <property type="match status" value="1"/>
</dbReference>
<dbReference type="OMA" id="GDSGMKW"/>
<sequence length="617" mass="68485">MNQLPQKNPLQPRPAGCSHSRLSSAESSSMDGFWMEVERIQQRDELREEDSGGNEGQLPEGEAESQWLQDTGLLGLLGGLGLDSDHKELLSTLTQTQVAAVCRRLDIYARSVRRQHKTPARDVRDVFGVFNSAKMSSENGDSGMKGTQLSSGASKSPPAAEPGGPQEQAGREEAFNMDSAYSEQAAVLLQKSRPSQGGTSAWGKCSLPKFTIPKGRLGVTRIGDLSLQDMRKVPSLALIELTALCDILGLDLKRSKAGKWKAAETRLFGVPLDSLLEADHKVLPSTQVPLVLQALLSCLEKRGLDTEGILRVPGSQARVKGLEQKLERDFYAGLFSWDEVHHNDASDLLKRFIRKLPTPLLTAEYLPAFAVVPNIPNLKQRLQVLHLLILILPEPNRNALKALLEFLRKVVAREQHNKMTLWNVSTVMAPNLFLHHGRPPKLPKGKEKQLAEGAAEVVRIMVHYQDLLWTVSWLVCVCVCVASCDFQREHLCKCHVCMFMHPCLDSRHTGSCTPKVAKIQVVWPIKDPLKVPLTPSTKVAHVLRQFTEHLSTGSKGQEGSEDMNSLLLHHRPMESANILLYEVGGNINEHRLDPDAYLLDLYRANPHGEWVLKQSPT</sequence>
<dbReference type="GO" id="GO:0007165">
    <property type="term" value="P:signal transduction"/>
    <property type="evidence" value="ECO:0007669"/>
    <property type="project" value="InterPro"/>
</dbReference>
<dbReference type="InterPro" id="IPR000198">
    <property type="entry name" value="RhoGAP_dom"/>
</dbReference>
<feature type="region of interest" description="Disordered" evidence="3">
    <location>
        <begin position="134"/>
        <end position="170"/>
    </location>
</feature>
<dbReference type="SMART" id="SM00324">
    <property type="entry name" value="RhoGAP"/>
    <property type="match status" value="1"/>
</dbReference>
<protein>
    <submittedName>
        <fullName evidence="5">Rho GTPase activating protein 40</fullName>
    </submittedName>
</protein>
<dbReference type="FunFam" id="1.10.555.10:FF:000018">
    <property type="entry name" value="Rho GTPase activating protein 28"/>
    <property type="match status" value="1"/>
</dbReference>
<dbReference type="GO" id="GO:0005737">
    <property type="term" value="C:cytoplasm"/>
    <property type="evidence" value="ECO:0007669"/>
    <property type="project" value="TreeGrafter"/>
</dbReference>
<comment type="function">
    <text evidence="2">GTPase activator for the Rho-type GTPases by converting them to an inactive GDP-bound state.</text>
</comment>
<organism evidence="5 6">
    <name type="scientific">Macaca nemestrina</name>
    <name type="common">Pig-tailed macaque</name>
    <dbReference type="NCBI Taxonomy" id="9545"/>
    <lineage>
        <taxon>Eukaryota</taxon>
        <taxon>Metazoa</taxon>
        <taxon>Chordata</taxon>
        <taxon>Craniata</taxon>
        <taxon>Vertebrata</taxon>
        <taxon>Euteleostomi</taxon>
        <taxon>Mammalia</taxon>
        <taxon>Eutheria</taxon>
        <taxon>Euarchontoglires</taxon>
        <taxon>Primates</taxon>
        <taxon>Haplorrhini</taxon>
        <taxon>Catarrhini</taxon>
        <taxon>Cercopithecidae</taxon>
        <taxon>Cercopithecinae</taxon>
        <taxon>Macaca</taxon>
    </lineage>
</organism>
<dbReference type="GO" id="GO:0051056">
    <property type="term" value="P:regulation of small GTPase mediated signal transduction"/>
    <property type="evidence" value="ECO:0007669"/>
    <property type="project" value="TreeGrafter"/>
</dbReference>
<evidence type="ECO:0000313" key="6">
    <source>
        <dbReference type="Proteomes" id="UP000233120"/>
    </source>
</evidence>
<dbReference type="InterPro" id="IPR057323">
    <property type="entry name" value="RHG40/28/18_ubiquitin"/>
</dbReference>